<feature type="non-terminal residue" evidence="1">
    <location>
        <position position="1"/>
    </location>
</feature>
<dbReference type="OrthoDB" id="448455at2759"/>
<name>A0A3N4K6M4_9PEZI</name>
<dbReference type="Proteomes" id="UP000276215">
    <property type="component" value="Unassembled WGS sequence"/>
</dbReference>
<reference evidence="1 2" key="1">
    <citation type="journal article" date="2018" name="Nat. Ecol. Evol.">
        <title>Pezizomycetes genomes reveal the molecular basis of ectomycorrhizal truffle lifestyle.</title>
        <authorList>
            <person name="Murat C."/>
            <person name="Payen T."/>
            <person name="Noel B."/>
            <person name="Kuo A."/>
            <person name="Morin E."/>
            <person name="Chen J."/>
            <person name="Kohler A."/>
            <person name="Krizsan K."/>
            <person name="Balestrini R."/>
            <person name="Da Silva C."/>
            <person name="Montanini B."/>
            <person name="Hainaut M."/>
            <person name="Levati E."/>
            <person name="Barry K.W."/>
            <person name="Belfiori B."/>
            <person name="Cichocki N."/>
            <person name="Clum A."/>
            <person name="Dockter R.B."/>
            <person name="Fauchery L."/>
            <person name="Guy J."/>
            <person name="Iotti M."/>
            <person name="Le Tacon F."/>
            <person name="Lindquist E.A."/>
            <person name="Lipzen A."/>
            <person name="Malagnac F."/>
            <person name="Mello A."/>
            <person name="Molinier V."/>
            <person name="Miyauchi S."/>
            <person name="Poulain J."/>
            <person name="Riccioni C."/>
            <person name="Rubini A."/>
            <person name="Sitrit Y."/>
            <person name="Splivallo R."/>
            <person name="Traeger S."/>
            <person name="Wang M."/>
            <person name="Zifcakova L."/>
            <person name="Wipf D."/>
            <person name="Zambonelli A."/>
            <person name="Paolocci F."/>
            <person name="Nowrousian M."/>
            <person name="Ottonello S."/>
            <person name="Baldrian P."/>
            <person name="Spatafora J.W."/>
            <person name="Henrissat B."/>
            <person name="Nagy L.G."/>
            <person name="Aury J.M."/>
            <person name="Wincker P."/>
            <person name="Grigoriev I.V."/>
            <person name="Bonfante P."/>
            <person name="Martin F.M."/>
        </authorList>
    </citation>
    <scope>NUCLEOTIDE SEQUENCE [LARGE SCALE GENOMIC DNA]</scope>
    <source>
        <strain evidence="1 2">120613-1</strain>
    </source>
</reference>
<evidence type="ECO:0000313" key="2">
    <source>
        <dbReference type="Proteomes" id="UP000276215"/>
    </source>
</evidence>
<sequence length="65" mass="7638">LAWLSPLEPRLRHENVQDRRFDNVGEWLLQTKEFRSWHDGSGNDESKNEALFCYGNTRVGKTYIG</sequence>
<accession>A0A3N4K6M4</accession>
<organism evidence="1 2">
    <name type="scientific">Choiromyces venosus 120613-1</name>
    <dbReference type="NCBI Taxonomy" id="1336337"/>
    <lineage>
        <taxon>Eukaryota</taxon>
        <taxon>Fungi</taxon>
        <taxon>Dikarya</taxon>
        <taxon>Ascomycota</taxon>
        <taxon>Pezizomycotina</taxon>
        <taxon>Pezizomycetes</taxon>
        <taxon>Pezizales</taxon>
        <taxon>Tuberaceae</taxon>
        <taxon>Choiromyces</taxon>
    </lineage>
</organism>
<evidence type="ECO:0000313" key="1">
    <source>
        <dbReference type="EMBL" id="RPB04862.1"/>
    </source>
</evidence>
<protein>
    <submittedName>
        <fullName evidence="1">Uncharacterized protein</fullName>
    </submittedName>
</protein>
<dbReference type="AlphaFoldDB" id="A0A3N4K6M4"/>
<gene>
    <name evidence="1" type="ORF">L873DRAFT_1665623</name>
</gene>
<dbReference type="EMBL" id="ML120356">
    <property type="protein sequence ID" value="RPB04862.1"/>
    <property type="molecule type" value="Genomic_DNA"/>
</dbReference>
<keyword evidence="2" id="KW-1185">Reference proteome</keyword>
<proteinExistence type="predicted"/>